<dbReference type="GO" id="GO:0005634">
    <property type="term" value="C:nucleus"/>
    <property type="evidence" value="ECO:0000318"/>
    <property type="project" value="GO_Central"/>
</dbReference>
<organism evidence="5">
    <name type="scientific">Selaginella moellendorffii</name>
    <name type="common">Spikemoss</name>
    <dbReference type="NCBI Taxonomy" id="88036"/>
    <lineage>
        <taxon>Eukaryota</taxon>
        <taxon>Viridiplantae</taxon>
        <taxon>Streptophyta</taxon>
        <taxon>Embryophyta</taxon>
        <taxon>Tracheophyta</taxon>
        <taxon>Lycopodiopsida</taxon>
        <taxon>Selaginellales</taxon>
        <taxon>Selaginellaceae</taxon>
        <taxon>Selaginella</taxon>
    </lineage>
</organism>
<reference evidence="4 5" key="1">
    <citation type="journal article" date="2011" name="Science">
        <title>The Selaginella genome identifies genetic changes associated with the evolution of vascular plants.</title>
        <authorList>
            <person name="Banks J.A."/>
            <person name="Nishiyama T."/>
            <person name="Hasebe M."/>
            <person name="Bowman J.L."/>
            <person name="Gribskov M."/>
            <person name="dePamphilis C."/>
            <person name="Albert V.A."/>
            <person name="Aono N."/>
            <person name="Aoyama T."/>
            <person name="Ambrose B.A."/>
            <person name="Ashton N.W."/>
            <person name="Axtell M.J."/>
            <person name="Barker E."/>
            <person name="Barker M.S."/>
            <person name="Bennetzen J.L."/>
            <person name="Bonawitz N.D."/>
            <person name="Chapple C."/>
            <person name="Cheng C."/>
            <person name="Correa L.G."/>
            <person name="Dacre M."/>
            <person name="DeBarry J."/>
            <person name="Dreyer I."/>
            <person name="Elias M."/>
            <person name="Engstrom E.M."/>
            <person name="Estelle M."/>
            <person name="Feng L."/>
            <person name="Finet C."/>
            <person name="Floyd S.K."/>
            <person name="Frommer W.B."/>
            <person name="Fujita T."/>
            <person name="Gramzow L."/>
            <person name="Gutensohn M."/>
            <person name="Harholt J."/>
            <person name="Hattori M."/>
            <person name="Heyl A."/>
            <person name="Hirai T."/>
            <person name="Hiwatashi Y."/>
            <person name="Ishikawa M."/>
            <person name="Iwata M."/>
            <person name="Karol K.G."/>
            <person name="Koehler B."/>
            <person name="Kolukisaoglu U."/>
            <person name="Kubo M."/>
            <person name="Kurata T."/>
            <person name="Lalonde S."/>
            <person name="Li K."/>
            <person name="Li Y."/>
            <person name="Litt A."/>
            <person name="Lyons E."/>
            <person name="Manning G."/>
            <person name="Maruyama T."/>
            <person name="Michael T.P."/>
            <person name="Mikami K."/>
            <person name="Miyazaki S."/>
            <person name="Morinaga S."/>
            <person name="Murata T."/>
            <person name="Mueller-Roeber B."/>
            <person name="Nelson D.R."/>
            <person name="Obara M."/>
            <person name="Oguri Y."/>
            <person name="Olmstead R.G."/>
            <person name="Onodera N."/>
            <person name="Petersen B.L."/>
            <person name="Pils B."/>
            <person name="Prigge M."/>
            <person name="Rensing S.A."/>
            <person name="Riano-Pachon D.M."/>
            <person name="Roberts A.W."/>
            <person name="Sato Y."/>
            <person name="Scheller H.V."/>
            <person name="Schulz B."/>
            <person name="Schulz C."/>
            <person name="Shakirov E.V."/>
            <person name="Shibagaki N."/>
            <person name="Shinohara N."/>
            <person name="Shippen D.E."/>
            <person name="Soerensen I."/>
            <person name="Sotooka R."/>
            <person name="Sugimoto N."/>
            <person name="Sugita M."/>
            <person name="Sumikawa N."/>
            <person name="Tanurdzic M."/>
            <person name="Theissen G."/>
            <person name="Ulvskov P."/>
            <person name="Wakazuki S."/>
            <person name="Weng J.K."/>
            <person name="Willats W.W."/>
            <person name="Wipf D."/>
            <person name="Wolf P.G."/>
            <person name="Yang L."/>
            <person name="Zimmer A.D."/>
            <person name="Zhu Q."/>
            <person name="Mitros T."/>
            <person name="Hellsten U."/>
            <person name="Loque D."/>
            <person name="Otillar R."/>
            <person name="Salamov A."/>
            <person name="Schmutz J."/>
            <person name="Shapiro H."/>
            <person name="Lindquist E."/>
            <person name="Lucas S."/>
            <person name="Rokhsar D."/>
            <person name="Grigoriev I.V."/>
        </authorList>
    </citation>
    <scope>NUCLEOTIDE SEQUENCE [LARGE SCALE GENOMIC DNA]</scope>
</reference>
<feature type="chain" id="PRO_5003122387" description="DNA topoisomerase" evidence="3">
    <location>
        <begin position="22"/>
        <end position="408"/>
    </location>
</feature>
<dbReference type="PANTHER" id="PTHR11390:SF20">
    <property type="entry name" value="DNA TOPOISOMERASE 3-BETA-1"/>
    <property type="match status" value="1"/>
</dbReference>
<feature type="region of interest" description="Disordered" evidence="2">
    <location>
        <begin position="180"/>
        <end position="199"/>
    </location>
</feature>
<name>D8S3U1_SELML</name>
<dbReference type="GO" id="GO:0003917">
    <property type="term" value="F:DNA topoisomerase type I (single strand cut, ATP-independent) activity"/>
    <property type="evidence" value="ECO:0000318"/>
    <property type="project" value="GO_Central"/>
</dbReference>
<dbReference type="InterPro" id="IPR000380">
    <property type="entry name" value="Topo_IA"/>
</dbReference>
<dbReference type="eggNOG" id="KOG1957">
    <property type="taxonomic scope" value="Eukaryota"/>
</dbReference>
<dbReference type="Gramene" id="EFJ20643">
    <property type="protein sequence ID" value="EFJ20643"/>
    <property type="gene ID" value="SELMODRAFT_417843"/>
</dbReference>
<dbReference type="EC" id="5.6.2.1" evidence="1"/>
<dbReference type="STRING" id="88036.D8S3U1"/>
<gene>
    <name evidence="4" type="ORF">SELMODRAFT_417843</name>
</gene>
<dbReference type="EMBL" id="GL377601">
    <property type="protein sequence ID" value="EFJ20643.1"/>
    <property type="molecule type" value="Genomic_DNA"/>
</dbReference>
<dbReference type="Proteomes" id="UP000001514">
    <property type="component" value="Unassembled WGS sequence"/>
</dbReference>
<keyword evidence="1" id="KW-0799">Topoisomerase</keyword>
<sequence length="408" mass="45377">MAPVVLLSVLSLDWEMGSCLAGDYVHELSVFKMPIKGYFCHCIDFPPKYQNWEQTDPLDLFGAPALKNEALASRLVSFKENMATWTRASSRRLHTQIITLVPKPFWTLYPRLSKGGHSLQVGWERGSVFEQAKALKSGSLKVLDVSQREELKARPTGLNTVNMLKLFAWILTTPCKSHKLPRPEDANRGNGNKPHLLMAKPTPMRKDYTLESTSLRCTRGVVDHAGFQLVLDCPSGLRWACHCHFVISPSKGCTLQWGKMRNLLSLLRHLGGSCSGPYHCVEDCPTPSSRYGPGNAADGLSRLRGKPLKAPRKRKVASRMGKLRPGLGLLVLLLPRIKLQGRNDCLYTSQRSHEPPFELYKFSVVHLRESGGLVKELLLVQGPKVGGAFAAFDGNHGAVLQVIHRFPT</sequence>
<keyword evidence="3" id="KW-0732">Signal</keyword>
<dbReference type="GO" id="GO:0006310">
    <property type="term" value="P:DNA recombination"/>
    <property type="evidence" value="ECO:0000318"/>
    <property type="project" value="GO_Central"/>
</dbReference>
<dbReference type="InParanoid" id="D8S3U1"/>
<proteinExistence type="inferred from homology"/>
<dbReference type="AlphaFoldDB" id="D8S3U1"/>
<evidence type="ECO:0000256" key="1">
    <source>
        <dbReference type="RuleBase" id="RU362092"/>
    </source>
</evidence>
<evidence type="ECO:0000313" key="4">
    <source>
        <dbReference type="EMBL" id="EFJ20643.1"/>
    </source>
</evidence>
<evidence type="ECO:0000313" key="5">
    <source>
        <dbReference type="Proteomes" id="UP000001514"/>
    </source>
</evidence>
<dbReference type="GO" id="GO:0006281">
    <property type="term" value="P:DNA repair"/>
    <property type="evidence" value="ECO:0000318"/>
    <property type="project" value="GO_Central"/>
</dbReference>
<keyword evidence="5" id="KW-1185">Reference proteome</keyword>
<protein>
    <recommendedName>
        <fullName evidence="1">DNA topoisomerase</fullName>
        <ecNumber evidence="1">5.6.2.1</ecNumber>
    </recommendedName>
</protein>
<dbReference type="PANTHER" id="PTHR11390">
    <property type="entry name" value="PROKARYOTIC DNA TOPOISOMERASE"/>
    <property type="match status" value="1"/>
</dbReference>
<dbReference type="GO" id="GO:0003677">
    <property type="term" value="F:DNA binding"/>
    <property type="evidence" value="ECO:0007669"/>
    <property type="project" value="UniProtKB-KW"/>
</dbReference>
<keyword evidence="1" id="KW-0238">DNA-binding</keyword>
<comment type="similarity">
    <text evidence="1">Belongs to the type IA topoisomerase family.</text>
</comment>
<dbReference type="HOGENOM" id="CLU_675108_0_0_1"/>
<accession>D8S3U1</accession>
<evidence type="ECO:0000256" key="3">
    <source>
        <dbReference type="SAM" id="SignalP"/>
    </source>
</evidence>
<comment type="catalytic activity">
    <reaction evidence="1">
        <text>ATP-independent breakage of single-stranded DNA, followed by passage and rejoining.</text>
        <dbReference type="EC" id="5.6.2.1"/>
    </reaction>
</comment>
<dbReference type="InterPro" id="IPR013825">
    <property type="entry name" value="Topo_IA_cen_sub2"/>
</dbReference>
<dbReference type="KEGG" id="smo:SELMODRAFT_417843"/>
<dbReference type="GO" id="GO:0006265">
    <property type="term" value="P:DNA topological change"/>
    <property type="evidence" value="ECO:0000318"/>
    <property type="project" value="GO_Central"/>
</dbReference>
<keyword evidence="1" id="KW-0413">Isomerase</keyword>
<feature type="signal peptide" evidence="3">
    <location>
        <begin position="1"/>
        <end position="21"/>
    </location>
</feature>
<dbReference type="Gene3D" id="2.70.20.10">
    <property type="entry name" value="Topoisomerase I, domain 3"/>
    <property type="match status" value="1"/>
</dbReference>
<comment type="function">
    <text evidence="1">Introduces a single-strand break via transesterification at a target site in duplex DNA. Releases the supercoiling and torsional tension of DNA introduced during the DNA replication and transcription by transiently cleaving and rejoining one strand of the DNA duplex. The scissile phosphodiester is attacked by the catalytic tyrosine of the enzyme, resulting in the formation of a DNA-(5'-phosphotyrosyl)-enzyme intermediate and the expulsion of a 3'-OH DNA strand.</text>
</comment>
<evidence type="ECO:0000256" key="2">
    <source>
        <dbReference type="SAM" id="MobiDB-lite"/>
    </source>
</evidence>